<evidence type="ECO:0000313" key="6">
    <source>
        <dbReference type="EMBL" id="RJG20311.1"/>
    </source>
</evidence>
<dbReference type="GO" id="GO:0003677">
    <property type="term" value="F:DNA binding"/>
    <property type="evidence" value="ECO:0007669"/>
    <property type="project" value="UniProtKB-KW"/>
</dbReference>
<dbReference type="PANTHER" id="PTHR30204">
    <property type="entry name" value="REDOX-CYCLING DRUG-SENSING TRANSCRIPTIONAL ACTIVATOR SOXR"/>
    <property type="match status" value="1"/>
</dbReference>
<protein>
    <submittedName>
        <fullName evidence="6">MerR family transcriptional regulator</fullName>
    </submittedName>
</protein>
<reference evidence="6 7" key="1">
    <citation type="submission" date="2018-09" db="EMBL/GenBank/DDBJ databases">
        <title>Alcanivorax profundi sp. nov., isolated from 1000 m-depth seawater of the Mariana Trench.</title>
        <authorList>
            <person name="Liu J."/>
        </authorList>
    </citation>
    <scope>NUCLEOTIDE SEQUENCE [LARGE SCALE GENOMIC DNA]</scope>
    <source>
        <strain evidence="6 7">MTEO17</strain>
    </source>
</reference>
<keyword evidence="7" id="KW-1185">Reference proteome</keyword>
<keyword evidence="4" id="KW-0175">Coiled coil</keyword>
<gene>
    <name evidence="6" type="ORF">D4A39_04255</name>
</gene>
<evidence type="ECO:0000256" key="1">
    <source>
        <dbReference type="ARBA" id="ARBA00023015"/>
    </source>
</evidence>
<keyword evidence="1" id="KW-0805">Transcription regulation</keyword>
<evidence type="ECO:0000256" key="3">
    <source>
        <dbReference type="ARBA" id="ARBA00023163"/>
    </source>
</evidence>
<dbReference type="PANTHER" id="PTHR30204:SF94">
    <property type="entry name" value="HEAVY METAL-DEPENDENT TRANSCRIPTIONAL REGULATOR HI_0293-RELATED"/>
    <property type="match status" value="1"/>
</dbReference>
<dbReference type="Proteomes" id="UP000283734">
    <property type="component" value="Unassembled WGS sequence"/>
</dbReference>
<dbReference type="Gene3D" id="1.10.1660.10">
    <property type="match status" value="1"/>
</dbReference>
<dbReference type="RefSeq" id="WP_102792395.1">
    <property type="nucleotide sequence ID" value="NZ_CAXGPP010000034.1"/>
</dbReference>
<dbReference type="PROSITE" id="PS50937">
    <property type="entry name" value="HTH_MERR_2"/>
    <property type="match status" value="1"/>
</dbReference>
<proteinExistence type="predicted"/>
<evidence type="ECO:0000313" key="7">
    <source>
        <dbReference type="Proteomes" id="UP000283734"/>
    </source>
</evidence>
<dbReference type="AlphaFoldDB" id="A0A418Y455"/>
<feature type="domain" description="HTH merR-type" evidence="5">
    <location>
        <begin position="1"/>
        <end position="69"/>
    </location>
</feature>
<dbReference type="Pfam" id="PF13411">
    <property type="entry name" value="MerR_1"/>
    <property type="match status" value="1"/>
</dbReference>
<feature type="coiled-coil region" evidence="4">
    <location>
        <begin position="81"/>
        <end position="108"/>
    </location>
</feature>
<keyword evidence="2" id="KW-0238">DNA-binding</keyword>
<keyword evidence="3" id="KW-0804">Transcription</keyword>
<dbReference type="InterPro" id="IPR009061">
    <property type="entry name" value="DNA-bd_dom_put_sf"/>
</dbReference>
<dbReference type="InterPro" id="IPR000551">
    <property type="entry name" value="MerR-type_HTH_dom"/>
</dbReference>
<dbReference type="SUPFAM" id="SSF46955">
    <property type="entry name" value="Putative DNA-binding domain"/>
    <property type="match status" value="1"/>
</dbReference>
<dbReference type="OrthoDB" id="9808480at2"/>
<dbReference type="EMBL" id="QYYA01000001">
    <property type="protein sequence ID" value="RJG20311.1"/>
    <property type="molecule type" value="Genomic_DNA"/>
</dbReference>
<organism evidence="6 7">
    <name type="scientific">Alcanivorax profundi</name>
    <dbReference type="NCBI Taxonomy" id="2338368"/>
    <lineage>
        <taxon>Bacteria</taxon>
        <taxon>Pseudomonadati</taxon>
        <taxon>Pseudomonadota</taxon>
        <taxon>Gammaproteobacteria</taxon>
        <taxon>Oceanospirillales</taxon>
        <taxon>Alcanivoracaceae</taxon>
        <taxon>Alcanivorax</taxon>
    </lineage>
</organism>
<comment type="caution">
    <text evidence="6">The sequence shown here is derived from an EMBL/GenBank/DDBJ whole genome shotgun (WGS) entry which is preliminary data.</text>
</comment>
<evidence type="ECO:0000259" key="5">
    <source>
        <dbReference type="PROSITE" id="PS50937"/>
    </source>
</evidence>
<dbReference type="InterPro" id="IPR047057">
    <property type="entry name" value="MerR_fam"/>
</dbReference>
<accession>A0A418Y455</accession>
<dbReference type="PRINTS" id="PR00040">
    <property type="entry name" value="HTHMERR"/>
</dbReference>
<dbReference type="SMART" id="SM00422">
    <property type="entry name" value="HTH_MERR"/>
    <property type="match status" value="1"/>
</dbReference>
<evidence type="ECO:0000256" key="2">
    <source>
        <dbReference type="ARBA" id="ARBA00023125"/>
    </source>
</evidence>
<evidence type="ECO:0000256" key="4">
    <source>
        <dbReference type="SAM" id="Coils"/>
    </source>
</evidence>
<dbReference type="GO" id="GO:0003700">
    <property type="term" value="F:DNA-binding transcription factor activity"/>
    <property type="evidence" value="ECO:0007669"/>
    <property type="project" value="InterPro"/>
</dbReference>
<sequence length="145" mass="16164">MRVSDLARQANTTTETVRHYTDIGLLQPQRDPGNGYRQYDREDLRLLSFAIKARSLGFTLTDIQSLAQASRQGETPCGNVRSLIETRLQEVEERIQELQALSGRMRAAMAQWQGAPDCHLDDGRVCGLIDAFSDDEATRPEGSPA</sequence>
<name>A0A418Y455_9GAMM</name>